<evidence type="ECO:0000313" key="3">
    <source>
        <dbReference type="EMBL" id="MYM89427.1"/>
    </source>
</evidence>
<dbReference type="AlphaFoldDB" id="A0A845G952"/>
<dbReference type="EMBL" id="WWCW01000074">
    <property type="protein sequence ID" value="MYM89427.1"/>
    <property type="molecule type" value="Genomic_DNA"/>
</dbReference>
<reference evidence="3 4" key="1">
    <citation type="submission" date="2020-01" db="EMBL/GenBank/DDBJ databases">
        <title>Novel species isolated from a subtropical stream in China.</title>
        <authorList>
            <person name="Lu H."/>
        </authorList>
    </citation>
    <scope>NUCLEOTIDE SEQUENCE [LARGE SCALE GENOMIC DNA]</scope>
    <source>
        <strain evidence="3 4">FT82W</strain>
    </source>
</reference>
<dbReference type="Gene3D" id="3.10.620.30">
    <property type="match status" value="1"/>
</dbReference>
<gene>
    <name evidence="3" type="ORF">GTP91_19905</name>
</gene>
<dbReference type="SUPFAM" id="SSF54001">
    <property type="entry name" value="Cysteine proteinases"/>
    <property type="match status" value="1"/>
</dbReference>
<protein>
    <submittedName>
        <fullName evidence="3">DUF3857 domain-containing protein</fullName>
    </submittedName>
</protein>
<keyword evidence="1" id="KW-0732">Signal</keyword>
<name>A0A845G952_9BURK</name>
<dbReference type="RefSeq" id="WP_161098356.1">
    <property type="nucleotide sequence ID" value="NZ_WWCW01000074.1"/>
</dbReference>
<feature type="signal peptide" evidence="1">
    <location>
        <begin position="1"/>
        <end position="22"/>
    </location>
</feature>
<dbReference type="InterPro" id="IPR024618">
    <property type="entry name" value="DUF3857"/>
</dbReference>
<dbReference type="Pfam" id="PF12969">
    <property type="entry name" value="DUF3857"/>
    <property type="match status" value="1"/>
</dbReference>
<accession>A0A845G952</accession>
<evidence type="ECO:0000313" key="4">
    <source>
        <dbReference type="Proteomes" id="UP000470302"/>
    </source>
</evidence>
<dbReference type="Proteomes" id="UP000470302">
    <property type="component" value="Unassembled WGS sequence"/>
</dbReference>
<feature type="chain" id="PRO_5032796529" evidence="1">
    <location>
        <begin position="23"/>
        <end position="801"/>
    </location>
</feature>
<feature type="domain" description="DUF3857" evidence="2">
    <location>
        <begin position="73"/>
        <end position="235"/>
    </location>
</feature>
<evidence type="ECO:0000259" key="2">
    <source>
        <dbReference type="Pfam" id="PF12969"/>
    </source>
</evidence>
<evidence type="ECO:0000256" key="1">
    <source>
        <dbReference type="SAM" id="SignalP"/>
    </source>
</evidence>
<proteinExistence type="predicted"/>
<dbReference type="Gene3D" id="2.60.40.3140">
    <property type="match status" value="1"/>
</dbReference>
<sequence>MKSIRCAVLYFLACLVCVPAWAKPADYKTGAAAPWVVPVSPLHAPAATPLAPRGGVAYLLQDYQTRVDQRGKVTYLHVAKRALDGGGVEKVATVSISFDPTYQSLTLHAINVIRDGKLAPRLASAKVHVLQRETELDSQIYDGSMTASVMLDDVRIGDIVEYAYSVDGSNPVFQNKVTGKADLEWAVPVEHAFVRLLVPSSRPIWIAPRHSKLQPQLREADDYRDYRWELHNVPELRVDSGAPDWYDPYASVQWTEFRDWAEVVRWALPLYRPQRDMGAALRREVERIGREHADPAGRVAEVLKLVQRDVRYLGIEVGPGSHAPTAPSTVFQRRFGDCKDKALLMVTMLDALGIDAAPALVNTVIVREVATWAPTPTAFNHVLVRVRAGGKLYWLDPTRALQQGDLEHLYQPDYGYALVLEPGAIGLSPMAGRAAPRKTVRALFDASAGIGQPVSYTVTTTFEGRGADSLRGQLVSNKAELVTQYQNFYARSYAGIRADGELKIKDDAAANALTLVESYRIPGFWERSRKGGRLEANIEASDVTGPLKAPDAIGRNAPLRVEYPNNISEVTEVRLPERWNLKSEKAEVHDAAFEFSYEVAPADDGKSVRITANYRALSDHVDPGDMGNYAAHLKKAREMVGYQLYTDAPGDRVAGEAPAASGSRLGTSGWLLGLTVLAAVWLRRVLLPAGRGAAPEHREVNRRLALAGSLLGAMFVLIGVSAIPLRYSLPVSAVVLAMLAKYLWEGVPLVPATHPAYRWARRCYGLRSDPVTMALWSLARKLPPLLGWLMLGSYAAQVLSR</sequence>
<organism evidence="3 4">
    <name type="scientific">Duganella vulcania</name>
    <dbReference type="NCBI Taxonomy" id="2692166"/>
    <lineage>
        <taxon>Bacteria</taxon>
        <taxon>Pseudomonadati</taxon>
        <taxon>Pseudomonadota</taxon>
        <taxon>Betaproteobacteria</taxon>
        <taxon>Burkholderiales</taxon>
        <taxon>Oxalobacteraceae</taxon>
        <taxon>Telluria group</taxon>
        <taxon>Duganella</taxon>
    </lineage>
</organism>
<comment type="caution">
    <text evidence="3">The sequence shown here is derived from an EMBL/GenBank/DDBJ whole genome shotgun (WGS) entry which is preliminary data.</text>
</comment>
<dbReference type="InterPro" id="IPR038765">
    <property type="entry name" value="Papain-like_cys_pep_sf"/>
</dbReference>